<proteinExistence type="predicted"/>
<name>A0A5J6TF88_9CAUD</name>
<evidence type="ECO:0000313" key="2">
    <source>
        <dbReference type="Proteomes" id="UP000327405"/>
    </source>
</evidence>
<dbReference type="EMBL" id="MN234171">
    <property type="protein sequence ID" value="QFG09004.1"/>
    <property type="molecule type" value="Genomic_DNA"/>
</dbReference>
<organism evidence="1 2">
    <name type="scientific">Mycobacterium phage Magpie</name>
    <dbReference type="NCBI Taxonomy" id="2599869"/>
    <lineage>
        <taxon>Viruses</taxon>
        <taxon>Duplodnaviria</taxon>
        <taxon>Heunggongvirae</taxon>
        <taxon>Uroviricota</taxon>
        <taxon>Caudoviricetes</taxon>
        <taxon>Bclasvirinae</taxon>
        <taxon>Coopervirus</taxon>
        <taxon>Coopervirus bane1</taxon>
    </lineage>
</organism>
<gene>
    <name evidence="1" type="primary">68</name>
    <name evidence="1" type="ORF">SEA_MAGPIE_68</name>
</gene>
<accession>A0A5J6TF88</accession>
<protein>
    <submittedName>
        <fullName evidence="1">Uncharacterized protein</fullName>
    </submittedName>
</protein>
<reference evidence="1 2" key="1">
    <citation type="submission" date="2019-07" db="EMBL/GenBank/DDBJ databases">
        <authorList>
            <person name="Slobasky M."/>
            <person name="Andre W."/>
            <person name="Castro A."/>
            <person name="Cintron J."/>
            <person name="Cintron J."/>
            <person name="Elliott S."/>
            <person name="Harel H."/>
            <person name="Hasan D."/>
            <person name="Page A."/>
            <person name="Santana M."/>
            <person name="Stevens T."/>
            <person name="Vilcin V."/>
            <person name="Whitaker K."/>
            <person name="Widmer J."/>
            <person name="Yelvington M."/>
            <person name="Wiersma-Koch H."/>
            <person name="Douthitt C."/>
            <person name="D'Elia T."/>
            <person name="Garlena R.A."/>
            <person name="Russell D.A."/>
            <person name="Pope W.H."/>
            <person name="Jacobs-Sera D."/>
            <person name="Hatfull G.F."/>
        </authorList>
    </citation>
    <scope>NUCLEOTIDE SEQUENCE [LARGE SCALE GENOMIC DNA]</scope>
</reference>
<dbReference type="Proteomes" id="UP000327405">
    <property type="component" value="Genome"/>
</dbReference>
<sequence>MTGTPEQLDQVRRNVDQLASTLWWKAQGSPTPDEVLATRQALLAQARMNGLDV</sequence>
<evidence type="ECO:0000313" key="1">
    <source>
        <dbReference type="EMBL" id="QFG09004.1"/>
    </source>
</evidence>